<keyword evidence="5" id="KW-0067">ATP-binding</keyword>
<dbReference type="EMBL" id="UYRV01000305">
    <property type="protein sequence ID" value="VDK43787.1"/>
    <property type="molecule type" value="Genomic_DNA"/>
</dbReference>
<evidence type="ECO:0000313" key="9">
    <source>
        <dbReference type="EMBL" id="VDK43787.1"/>
    </source>
</evidence>
<accession>A0A3P6QE13</accession>
<evidence type="ECO:0000256" key="5">
    <source>
        <dbReference type="ARBA" id="ARBA00022840"/>
    </source>
</evidence>
<dbReference type="GO" id="GO:0003677">
    <property type="term" value="F:DNA binding"/>
    <property type="evidence" value="ECO:0007669"/>
    <property type="project" value="UniProtKB-KW"/>
</dbReference>
<dbReference type="GO" id="GO:0000819">
    <property type="term" value="P:sister chromatid segregation"/>
    <property type="evidence" value="ECO:0007669"/>
    <property type="project" value="TreeGrafter"/>
</dbReference>
<evidence type="ECO:0000256" key="1">
    <source>
        <dbReference type="ARBA" id="ARBA00000185"/>
    </source>
</evidence>
<gene>
    <name evidence="9" type="ORF">CGOC_LOCUS231</name>
</gene>
<dbReference type="InterPro" id="IPR001154">
    <property type="entry name" value="TopoII_euk"/>
</dbReference>
<dbReference type="InterPro" id="IPR050634">
    <property type="entry name" value="DNA_Topoisomerase_II"/>
</dbReference>
<dbReference type="GO" id="GO:0006265">
    <property type="term" value="P:DNA topological change"/>
    <property type="evidence" value="ECO:0007669"/>
    <property type="project" value="InterPro"/>
</dbReference>
<keyword evidence="10" id="KW-1185">Reference proteome</keyword>
<proteinExistence type="predicted"/>
<comment type="cofactor">
    <cofactor evidence="2">
        <name>Mg(2+)</name>
        <dbReference type="ChEBI" id="CHEBI:18420"/>
    </cofactor>
</comment>
<dbReference type="Gene3D" id="3.30.230.10">
    <property type="match status" value="1"/>
</dbReference>
<dbReference type="GO" id="GO:0005634">
    <property type="term" value="C:nucleus"/>
    <property type="evidence" value="ECO:0007669"/>
    <property type="project" value="TreeGrafter"/>
</dbReference>
<dbReference type="PANTHER" id="PTHR10169">
    <property type="entry name" value="DNA TOPOISOMERASE/GYRASE"/>
    <property type="match status" value="1"/>
</dbReference>
<dbReference type="GO" id="GO:0003918">
    <property type="term" value="F:DNA topoisomerase type II (double strand cut, ATP-hydrolyzing) activity"/>
    <property type="evidence" value="ECO:0007669"/>
    <property type="project" value="UniProtKB-EC"/>
</dbReference>
<dbReference type="InterPro" id="IPR014721">
    <property type="entry name" value="Ribsml_uS5_D2-typ_fold_subgr"/>
</dbReference>
<sequence length="220" mass="25184">MLSNTLRISGPTGDPAKIVNDRWEVAQRRIRRFSGLDYVADQTVAKLIEVIKKNLEKSTVNVRNQMCVSVNCLIKNPTFEETVILQAKLFRPKCEHSEKFTKQVIREKGSQLRVVKLRIQLTRSILHFRENLEYFQAINCGIVDAVLPWGIPKLEDANNAGTKNSQFCTLILTEGDPAKTLTVSNFGMVDRDRYGVFPLRGKMLNVREGSIKQFGREFRR</sequence>
<dbReference type="Gene3D" id="3.40.50.670">
    <property type="match status" value="1"/>
</dbReference>
<dbReference type="EC" id="5.6.2.2" evidence="3"/>
<dbReference type="InterPro" id="IPR013759">
    <property type="entry name" value="Topo_IIA_B_C"/>
</dbReference>
<dbReference type="OrthoDB" id="5850017at2759"/>
<dbReference type="AlphaFoldDB" id="A0A3P6QE13"/>
<dbReference type="PANTHER" id="PTHR10169:SF38">
    <property type="entry name" value="DNA TOPOISOMERASE 2"/>
    <property type="match status" value="1"/>
</dbReference>
<dbReference type="InterPro" id="IPR013760">
    <property type="entry name" value="Topo_IIA-like_dom_sf"/>
</dbReference>
<dbReference type="FunFam" id="3.40.50.670:FF:000001">
    <property type="entry name" value="DNA topoisomerase 2"/>
    <property type="match status" value="1"/>
</dbReference>
<keyword evidence="4" id="KW-0547">Nucleotide-binding</keyword>
<dbReference type="SUPFAM" id="SSF56719">
    <property type="entry name" value="Type II DNA topoisomerase"/>
    <property type="match status" value="1"/>
</dbReference>
<keyword evidence="6" id="KW-0799">Topoisomerase</keyword>
<dbReference type="PRINTS" id="PR01158">
    <property type="entry name" value="TOPISMRASEII"/>
</dbReference>
<evidence type="ECO:0000256" key="2">
    <source>
        <dbReference type="ARBA" id="ARBA00001946"/>
    </source>
</evidence>
<evidence type="ECO:0000256" key="4">
    <source>
        <dbReference type="ARBA" id="ARBA00022741"/>
    </source>
</evidence>
<evidence type="ECO:0000256" key="6">
    <source>
        <dbReference type="ARBA" id="ARBA00023029"/>
    </source>
</evidence>
<keyword evidence="7" id="KW-0238">DNA-binding</keyword>
<evidence type="ECO:0000256" key="7">
    <source>
        <dbReference type="ARBA" id="ARBA00023125"/>
    </source>
</evidence>
<evidence type="ECO:0000313" key="10">
    <source>
        <dbReference type="Proteomes" id="UP000271889"/>
    </source>
</evidence>
<protein>
    <recommendedName>
        <fullName evidence="3">DNA topoisomerase (ATP-hydrolyzing)</fullName>
        <ecNumber evidence="3">5.6.2.2</ecNumber>
    </recommendedName>
</protein>
<comment type="catalytic activity">
    <reaction evidence="1">
        <text>ATP-dependent breakage, passage and rejoining of double-stranded DNA.</text>
        <dbReference type="EC" id="5.6.2.2"/>
    </reaction>
</comment>
<dbReference type="GO" id="GO:0000712">
    <property type="term" value="P:resolution of meiotic recombination intermediates"/>
    <property type="evidence" value="ECO:0007669"/>
    <property type="project" value="TreeGrafter"/>
</dbReference>
<reference evidence="9 10" key="1">
    <citation type="submission" date="2018-11" db="EMBL/GenBank/DDBJ databases">
        <authorList>
            <consortium name="Pathogen Informatics"/>
        </authorList>
    </citation>
    <scope>NUCLEOTIDE SEQUENCE [LARGE SCALE GENOMIC DNA]</scope>
</reference>
<keyword evidence="8" id="KW-0413">Isomerase</keyword>
<dbReference type="Proteomes" id="UP000271889">
    <property type="component" value="Unassembled WGS sequence"/>
</dbReference>
<name>A0A3P6QE13_CYLGO</name>
<dbReference type="GO" id="GO:0005524">
    <property type="term" value="F:ATP binding"/>
    <property type="evidence" value="ECO:0007669"/>
    <property type="project" value="UniProtKB-KW"/>
</dbReference>
<evidence type="ECO:0000256" key="3">
    <source>
        <dbReference type="ARBA" id="ARBA00012895"/>
    </source>
</evidence>
<organism evidence="9 10">
    <name type="scientific">Cylicostephanus goldi</name>
    <name type="common">Nematode worm</name>
    <dbReference type="NCBI Taxonomy" id="71465"/>
    <lineage>
        <taxon>Eukaryota</taxon>
        <taxon>Metazoa</taxon>
        <taxon>Ecdysozoa</taxon>
        <taxon>Nematoda</taxon>
        <taxon>Chromadorea</taxon>
        <taxon>Rhabditida</taxon>
        <taxon>Rhabditina</taxon>
        <taxon>Rhabditomorpha</taxon>
        <taxon>Strongyloidea</taxon>
        <taxon>Strongylidae</taxon>
        <taxon>Cylicostephanus</taxon>
    </lineage>
</organism>
<evidence type="ECO:0000256" key="8">
    <source>
        <dbReference type="ARBA" id="ARBA00023235"/>
    </source>
</evidence>